<feature type="region of interest" description="Disordered" evidence="1">
    <location>
        <begin position="1"/>
        <end position="22"/>
    </location>
</feature>
<dbReference type="Gene3D" id="3.30.9.10">
    <property type="entry name" value="D-Amino Acid Oxidase, subunit A, domain 2"/>
    <property type="match status" value="1"/>
</dbReference>
<sequence>MKPHPPAPLPSSNPTSSYWLSQPDTNLQDIGRHDKIPSFADTIIIGSGITGALIAHELQKSMKLDQNGNTIMLEARSLCSGATGRNGGHIKPDCYKNFARYEIQYGSEMAKKMCQFEIDNRKETIRFIKEQNLVSAAELIETRAVDFFMDKEAWKVAKHSLARYTAAGGDFNDIMTHDQPNAEKVYRFQGAHGAVSYPACTLWPYKLVIALIRKAISVGLKVFTHTAALDIIPAGTQGEWLIRTGKGAIRCRRIFHATNGYLSHLLPEYAGKLVPLKGTVTAIQPNPLYLEKPLGHSAGVQWGIDFDYMIQRESDGNPLVFGGRDLAHPRGLPGVIGDADDSVVTPEIVEALQQFPADHMSGWDRHNAHLRYAWSGIMGFTADELPFVGPVPGKPGQYMAAGYAGHGMARVFLTVKGLMQAVRGETIDSRIPEIYFDVKKRKDQYNEEWEDLLHKAQKANQATEYL</sequence>
<evidence type="ECO:0000313" key="3">
    <source>
        <dbReference type="EMBL" id="KEY70583.1"/>
    </source>
</evidence>
<protein>
    <recommendedName>
        <fullName evidence="2">FAD dependent oxidoreductase domain-containing protein</fullName>
    </recommendedName>
</protein>
<reference evidence="3 4" key="1">
    <citation type="journal article" date="2014" name="BMC Genomics">
        <title>Comparative genome sequencing reveals chemotype-specific gene clusters in the toxigenic black mold Stachybotrys.</title>
        <authorList>
            <person name="Semeiks J."/>
            <person name="Borek D."/>
            <person name="Otwinowski Z."/>
            <person name="Grishin N.V."/>
        </authorList>
    </citation>
    <scope>NUCLEOTIDE SEQUENCE [LARGE SCALE GENOMIC DNA]</scope>
    <source>
        <strain evidence="4">CBS 109288 / IBT 7711</strain>
    </source>
</reference>
<dbReference type="OrthoDB" id="429143at2759"/>
<feature type="compositionally biased region" description="Pro residues" evidence="1">
    <location>
        <begin position="1"/>
        <end position="11"/>
    </location>
</feature>
<dbReference type="InterPro" id="IPR036188">
    <property type="entry name" value="FAD/NAD-bd_sf"/>
</dbReference>
<evidence type="ECO:0000256" key="1">
    <source>
        <dbReference type="SAM" id="MobiDB-lite"/>
    </source>
</evidence>
<feature type="domain" description="FAD dependent oxidoreductase" evidence="2">
    <location>
        <begin position="41"/>
        <end position="409"/>
    </location>
</feature>
<dbReference type="SUPFAM" id="SSF51905">
    <property type="entry name" value="FAD/NAD(P)-binding domain"/>
    <property type="match status" value="1"/>
</dbReference>
<organism evidence="3 4">
    <name type="scientific">Stachybotrys chartarum (strain CBS 109288 / IBT 7711)</name>
    <name type="common">Toxic black mold</name>
    <name type="synonym">Stilbospora chartarum</name>
    <dbReference type="NCBI Taxonomy" id="1280523"/>
    <lineage>
        <taxon>Eukaryota</taxon>
        <taxon>Fungi</taxon>
        <taxon>Dikarya</taxon>
        <taxon>Ascomycota</taxon>
        <taxon>Pezizomycotina</taxon>
        <taxon>Sordariomycetes</taxon>
        <taxon>Hypocreomycetidae</taxon>
        <taxon>Hypocreales</taxon>
        <taxon>Stachybotryaceae</taxon>
        <taxon>Stachybotrys</taxon>
    </lineage>
</organism>
<dbReference type="Pfam" id="PF01266">
    <property type="entry name" value="DAO"/>
    <property type="match status" value="1"/>
</dbReference>
<name>A0A084AZ54_STACB</name>
<dbReference type="AlphaFoldDB" id="A0A084AZ54"/>
<dbReference type="PANTHER" id="PTHR13847">
    <property type="entry name" value="SARCOSINE DEHYDROGENASE-RELATED"/>
    <property type="match status" value="1"/>
</dbReference>
<dbReference type="Proteomes" id="UP000028045">
    <property type="component" value="Unassembled WGS sequence"/>
</dbReference>
<evidence type="ECO:0000259" key="2">
    <source>
        <dbReference type="Pfam" id="PF01266"/>
    </source>
</evidence>
<keyword evidence="4" id="KW-1185">Reference proteome</keyword>
<proteinExistence type="predicted"/>
<gene>
    <name evidence="3" type="ORF">S7711_02732</name>
</gene>
<dbReference type="InterPro" id="IPR006076">
    <property type="entry name" value="FAD-dep_OxRdtase"/>
</dbReference>
<dbReference type="PANTHER" id="PTHR13847:SF260">
    <property type="entry name" value="FAD DEPENDENT OXIDOREDUCTASE DOMAIN-CONTAINING PROTEIN"/>
    <property type="match status" value="1"/>
</dbReference>
<dbReference type="Gene3D" id="3.50.50.60">
    <property type="entry name" value="FAD/NAD(P)-binding domain"/>
    <property type="match status" value="1"/>
</dbReference>
<dbReference type="EMBL" id="KL648432">
    <property type="protein sequence ID" value="KEY70583.1"/>
    <property type="molecule type" value="Genomic_DNA"/>
</dbReference>
<dbReference type="GO" id="GO:0005737">
    <property type="term" value="C:cytoplasm"/>
    <property type="evidence" value="ECO:0007669"/>
    <property type="project" value="TreeGrafter"/>
</dbReference>
<evidence type="ECO:0000313" key="4">
    <source>
        <dbReference type="Proteomes" id="UP000028045"/>
    </source>
</evidence>
<dbReference type="HOGENOM" id="CLU_022730_0_1_1"/>
<accession>A0A084AZ54</accession>